<dbReference type="InterPro" id="IPR036942">
    <property type="entry name" value="Beta-barrel_TonB_sf"/>
</dbReference>
<dbReference type="InterPro" id="IPR039426">
    <property type="entry name" value="TonB-dep_rcpt-like"/>
</dbReference>
<evidence type="ECO:0000313" key="18">
    <source>
        <dbReference type="Proteomes" id="UP000008674"/>
    </source>
</evidence>
<gene>
    <name evidence="17" type="ordered locus">SRU_1297</name>
</gene>
<evidence type="ECO:0000256" key="14">
    <source>
        <dbReference type="SAM" id="MobiDB-lite"/>
    </source>
</evidence>
<keyword evidence="5 12" id="KW-0812">Transmembrane</keyword>
<dbReference type="eggNOG" id="COG4772">
    <property type="taxonomic scope" value="Bacteria"/>
</dbReference>
<dbReference type="HOGENOM" id="CLU_008287_13_0_10"/>
<feature type="compositionally biased region" description="Basic and acidic residues" evidence="14">
    <location>
        <begin position="12"/>
        <end position="25"/>
    </location>
</feature>
<keyword evidence="18" id="KW-1185">Reference proteome</keyword>
<dbReference type="InterPro" id="IPR037066">
    <property type="entry name" value="Plug_dom_sf"/>
</dbReference>
<keyword evidence="3 12" id="KW-1134">Transmembrane beta strand</keyword>
<dbReference type="Gene3D" id="2.40.170.20">
    <property type="entry name" value="TonB-dependent receptor, beta-barrel domain"/>
    <property type="match status" value="1"/>
</dbReference>
<evidence type="ECO:0000259" key="16">
    <source>
        <dbReference type="Pfam" id="PF07715"/>
    </source>
</evidence>
<protein>
    <submittedName>
        <fullName evidence="17">Outer membrane protein, putative</fullName>
    </submittedName>
</protein>
<dbReference type="PATRIC" id="fig|309807.25.peg.1348"/>
<dbReference type="STRING" id="309807.SRU_1297"/>
<organism evidence="17 18">
    <name type="scientific">Salinibacter ruber (strain DSM 13855 / M31)</name>
    <dbReference type="NCBI Taxonomy" id="309807"/>
    <lineage>
        <taxon>Bacteria</taxon>
        <taxon>Pseudomonadati</taxon>
        <taxon>Rhodothermota</taxon>
        <taxon>Rhodothermia</taxon>
        <taxon>Rhodothermales</taxon>
        <taxon>Salinibacteraceae</taxon>
        <taxon>Salinibacter</taxon>
    </lineage>
</organism>
<comment type="similarity">
    <text evidence="12 13">Belongs to the TonB-dependent receptor family.</text>
</comment>
<feature type="domain" description="TonB-dependent receptor-like beta-barrel" evidence="15">
    <location>
        <begin position="304"/>
        <end position="678"/>
    </location>
</feature>
<dbReference type="SUPFAM" id="SSF56935">
    <property type="entry name" value="Porins"/>
    <property type="match status" value="1"/>
</dbReference>
<dbReference type="OrthoDB" id="9782587at2"/>
<evidence type="ECO:0000256" key="2">
    <source>
        <dbReference type="ARBA" id="ARBA00022448"/>
    </source>
</evidence>
<evidence type="ECO:0000256" key="9">
    <source>
        <dbReference type="ARBA" id="ARBA00023077"/>
    </source>
</evidence>
<evidence type="ECO:0000256" key="10">
    <source>
        <dbReference type="ARBA" id="ARBA00023136"/>
    </source>
</evidence>
<evidence type="ECO:0000256" key="7">
    <source>
        <dbReference type="ARBA" id="ARBA00023004"/>
    </source>
</evidence>
<evidence type="ECO:0000256" key="5">
    <source>
        <dbReference type="ARBA" id="ARBA00022692"/>
    </source>
</evidence>
<dbReference type="PANTHER" id="PTHR32552">
    <property type="entry name" value="FERRICHROME IRON RECEPTOR-RELATED"/>
    <property type="match status" value="1"/>
</dbReference>
<dbReference type="GO" id="GO:0015344">
    <property type="term" value="F:siderophore uptake transmembrane transporter activity"/>
    <property type="evidence" value="ECO:0007669"/>
    <property type="project" value="TreeGrafter"/>
</dbReference>
<comment type="subcellular location">
    <subcellularLocation>
        <location evidence="1 12">Cell outer membrane</location>
        <topology evidence="1 12">Multi-pass membrane protein</topology>
    </subcellularLocation>
</comment>
<dbReference type="PROSITE" id="PS52016">
    <property type="entry name" value="TONB_DEPENDENT_REC_3"/>
    <property type="match status" value="1"/>
</dbReference>
<dbReference type="EMBL" id="CP000159">
    <property type="protein sequence ID" value="ABC44600.1"/>
    <property type="molecule type" value="Genomic_DNA"/>
</dbReference>
<evidence type="ECO:0000259" key="15">
    <source>
        <dbReference type="Pfam" id="PF00593"/>
    </source>
</evidence>
<keyword evidence="11 12" id="KW-0998">Cell outer membrane</keyword>
<proteinExistence type="inferred from homology"/>
<dbReference type="Pfam" id="PF00593">
    <property type="entry name" value="TonB_dep_Rec_b-barrel"/>
    <property type="match status" value="1"/>
</dbReference>
<keyword evidence="10 12" id="KW-0472">Membrane</keyword>
<dbReference type="InterPro" id="IPR000531">
    <property type="entry name" value="Beta-barrel_TonB"/>
</dbReference>
<evidence type="ECO:0000256" key="11">
    <source>
        <dbReference type="ARBA" id="ARBA00023237"/>
    </source>
</evidence>
<evidence type="ECO:0000256" key="13">
    <source>
        <dbReference type="RuleBase" id="RU003357"/>
    </source>
</evidence>
<keyword evidence="6" id="KW-0732">Signal</keyword>
<evidence type="ECO:0000313" key="17">
    <source>
        <dbReference type="EMBL" id="ABC44600.1"/>
    </source>
</evidence>
<feature type="domain" description="TonB-dependent receptor plug" evidence="16">
    <location>
        <begin position="107"/>
        <end position="215"/>
    </location>
</feature>
<keyword evidence="9 13" id="KW-0798">TonB box</keyword>
<dbReference type="Pfam" id="PF07715">
    <property type="entry name" value="Plug"/>
    <property type="match status" value="1"/>
</dbReference>
<dbReference type="KEGG" id="sru:SRU_1297"/>
<dbReference type="AlphaFoldDB" id="Q2S310"/>
<dbReference type="InterPro" id="IPR012910">
    <property type="entry name" value="Plug_dom"/>
</dbReference>
<keyword evidence="4" id="KW-0410">Iron transport</keyword>
<keyword evidence="7" id="KW-0408">Iron</keyword>
<feature type="region of interest" description="Disordered" evidence="14">
    <location>
        <begin position="1"/>
        <end position="27"/>
    </location>
</feature>
<evidence type="ECO:0000256" key="6">
    <source>
        <dbReference type="ARBA" id="ARBA00022729"/>
    </source>
</evidence>
<evidence type="ECO:0000256" key="8">
    <source>
        <dbReference type="ARBA" id="ARBA00023065"/>
    </source>
</evidence>
<keyword evidence="2 12" id="KW-0813">Transport</keyword>
<evidence type="ECO:0000256" key="3">
    <source>
        <dbReference type="ARBA" id="ARBA00022452"/>
    </source>
</evidence>
<dbReference type="Proteomes" id="UP000008674">
    <property type="component" value="Chromosome"/>
</dbReference>
<evidence type="ECO:0000256" key="4">
    <source>
        <dbReference type="ARBA" id="ARBA00022496"/>
    </source>
</evidence>
<dbReference type="PANTHER" id="PTHR32552:SF89">
    <property type="entry name" value="CATECHOLATE SIDEROPHORE RECEPTOR FIU"/>
    <property type="match status" value="1"/>
</dbReference>
<dbReference type="Gene3D" id="2.170.130.10">
    <property type="entry name" value="TonB-dependent receptor, plug domain"/>
    <property type="match status" value="1"/>
</dbReference>
<name>Q2S310_SALRD</name>
<accession>Q2S310</accession>
<dbReference type="GO" id="GO:0009279">
    <property type="term" value="C:cell outer membrane"/>
    <property type="evidence" value="ECO:0007669"/>
    <property type="project" value="UniProtKB-SubCell"/>
</dbReference>
<dbReference type="EnsemblBacteria" id="ABC44600">
    <property type="protein sequence ID" value="ABC44600"/>
    <property type="gene ID" value="SRU_1297"/>
</dbReference>
<evidence type="ECO:0000256" key="1">
    <source>
        <dbReference type="ARBA" id="ARBA00004571"/>
    </source>
</evidence>
<evidence type="ECO:0000256" key="12">
    <source>
        <dbReference type="PROSITE-ProRule" id="PRU01360"/>
    </source>
</evidence>
<sequence>MDGKGPSQFGLHEARHEVSEPRVEDPSIEIPTRYCEHPPSARSLSAVPVSSCMVFVTRRPPLFLLLAILWTGVGPDLAVGQSPDSTIVELPEVTVEAVRGAETEASAPFAVTVRSRSPAEVSLTSSTSLDDVLRPLPGVWVNDRHHFALGERISVRGVGYRSNFGVRGVQVLYDGIPLTLPDGQAFLDVVDPAVVRQVELVRSPASVFWGNGSGGVLFLSSSGTAPPPNRIRVQGGSYGQWQGLAEGGGTVGPWTVHGYASGQRQEGYRAHSQGYRVRAGGTARRGLGPDTRLRIVAAADQQDTENPSSLTREQFNDDPSQARAAFVDVNAGKQSSQVQLGASIDHDLGGATLSGTAYGLRRALDNPLNFAFVRYTRWSGGTRFTLRRTEGRLQGGLGVDAGIQSDDRIEFTSTTPDGNPGPEVGLDQLETVLNGSAFGYARLNATDRLALTGGLRLDQMRFEADDGLTKDGDQSGTRTFSSVSPSFGLSFDAGPAQVFAQYSTAFETPTASELSNRPGGGGGFNQQVEPQFTRGFEIGARGAFPEARLRFDVALYRLEVDDLISAYEDADGRDVYDNLAANTHDGIEASLTWQATDALEVATRYTGSRFVVDESNDDSLVGNRVPGIPSRRLYLHTEFSHGGWWGRISGQGVPSYYTNNANTAEAPRYVLVNLNLGHRGIDMAGLTLKPFVTVNNVLNERYAGSVVVNAFGGRYYEPAPERSFSAGLNVEW</sequence>
<keyword evidence="8" id="KW-0406">Ion transport</keyword>
<reference evidence="17 18" key="1">
    <citation type="journal article" date="2005" name="Proc. Natl. Acad. Sci. U.S.A.">
        <title>The genome of Salinibacter ruber: convergence and gene exchange among hyperhalophilic bacteria and archaea.</title>
        <authorList>
            <person name="Mongodin E.F."/>
            <person name="Nelson K.E."/>
            <person name="Daugherty S."/>
            <person name="Deboy R.T."/>
            <person name="Wister J."/>
            <person name="Khouri H."/>
            <person name="Weidman J."/>
            <person name="Walsh D.A."/>
            <person name="Papke R.T."/>
            <person name="Sanchez Perez G."/>
            <person name="Sharma A.K."/>
            <person name="Nesbo C.L."/>
            <person name="MacLeod D."/>
            <person name="Bapteste E."/>
            <person name="Doolittle W.F."/>
            <person name="Charlebois R.L."/>
            <person name="Legault B."/>
            <person name="Rodriguez-Valera F."/>
        </authorList>
    </citation>
    <scope>NUCLEOTIDE SEQUENCE [LARGE SCALE GENOMIC DNA]</scope>
    <source>
        <strain evidence="18">DSM 13855 / CECT 5946 / M31</strain>
    </source>
</reference>